<gene>
    <name evidence="2" type="ORF">Zmor_002560</name>
</gene>
<reference evidence="2" key="1">
    <citation type="journal article" date="2023" name="G3 (Bethesda)">
        <title>Whole genome assemblies of Zophobas morio and Tenebrio molitor.</title>
        <authorList>
            <person name="Kaur S."/>
            <person name="Stinson S.A."/>
            <person name="diCenzo G.C."/>
        </authorList>
    </citation>
    <scope>NUCLEOTIDE SEQUENCE</scope>
    <source>
        <strain evidence="2">QUZm001</strain>
    </source>
</reference>
<organism evidence="2 3">
    <name type="scientific">Zophobas morio</name>
    <dbReference type="NCBI Taxonomy" id="2755281"/>
    <lineage>
        <taxon>Eukaryota</taxon>
        <taxon>Metazoa</taxon>
        <taxon>Ecdysozoa</taxon>
        <taxon>Arthropoda</taxon>
        <taxon>Hexapoda</taxon>
        <taxon>Insecta</taxon>
        <taxon>Pterygota</taxon>
        <taxon>Neoptera</taxon>
        <taxon>Endopterygota</taxon>
        <taxon>Coleoptera</taxon>
        <taxon>Polyphaga</taxon>
        <taxon>Cucujiformia</taxon>
        <taxon>Tenebrionidae</taxon>
        <taxon>Zophobas</taxon>
    </lineage>
</organism>
<protein>
    <recommendedName>
        <fullName evidence="4">SH3 domain-containing kinase-binding protein 1</fullName>
    </recommendedName>
</protein>
<feature type="compositionally biased region" description="Polar residues" evidence="1">
    <location>
        <begin position="116"/>
        <end position="128"/>
    </location>
</feature>
<feature type="region of interest" description="Disordered" evidence="1">
    <location>
        <begin position="164"/>
        <end position="196"/>
    </location>
</feature>
<evidence type="ECO:0008006" key="4">
    <source>
        <dbReference type="Google" id="ProtNLM"/>
    </source>
</evidence>
<name>A0AA38J6M5_9CUCU</name>
<evidence type="ECO:0000313" key="3">
    <source>
        <dbReference type="Proteomes" id="UP001168821"/>
    </source>
</evidence>
<evidence type="ECO:0000256" key="1">
    <source>
        <dbReference type="SAM" id="MobiDB-lite"/>
    </source>
</evidence>
<keyword evidence="3" id="KW-1185">Reference proteome</keyword>
<feature type="region of interest" description="Disordered" evidence="1">
    <location>
        <begin position="1"/>
        <end position="146"/>
    </location>
</feature>
<feature type="compositionally biased region" description="Basic and acidic residues" evidence="1">
    <location>
        <begin position="92"/>
        <end position="114"/>
    </location>
</feature>
<dbReference type="AlphaFoldDB" id="A0AA38J6M5"/>
<comment type="caution">
    <text evidence="2">The sequence shown here is derived from an EMBL/GenBank/DDBJ whole genome shotgun (WGS) entry which is preliminary data.</text>
</comment>
<sequence>MEIDSDHANILGMNDEGVFLGRRPPSMVGRDPEPGLVNGNTDHPMEPLSEPPETDSTETKPKLREWEKHPAPWLEEMKLNQAKRSSNVPGPDKLKLTPTEKSDKKEPSPIDKSKSIAASLSRVKTPTNEFPVIRSKPNVPIPSRPQTIQNVAGLSDVYVPKAHTKVSPVSSKTPMVKAETHDSSAGGDGVEEGAKSYGELEQRIARLEELLEKQQQSFEAAVDELRGKLQLEAELRMKLQAKLERLTLDGAIQQL</sequence>
<dbReference type="Proteomes" id="UP001168821">
    <property type="component" value="Unassembled WGS sequence"/>
</dbReference>
<dbReference type="EMBL" id="JALNTZ010000001">
    <property type="protein sequence ID" value="KAJ3667159.1"/>
    <property type="molecule type" value="Genomic_DNA"/>
</dbReference>
<feature type="compositionally biased region" description="Basic and acidic residues" evidence="1">
    <location>
        <begin position="57"/>
        <end position="78"/>
    </location>
</feature>
<accession>A0AA38J6M5</accession>
<proteinExistence type="predicted"/>
<evidence type="ECO:0000313" key="2">
    <source>
        <dbReference type="EMBL" id="KAJ3667159.1"/>
    </source>
</evidence>